<protein>
    <recommendedName>
        <fullName evidence="1">Reverse transcriptase domain-containing protein</fullName>
    </recommendedName>
</protein>
<reference evidence="2 3" key="1">
    <citation type="journal article" date="2021" name="Elife">
        <title>Chloroplast acquisition without the gene transfer in kleptoplastic sea slugs, Plakobranchus ocellatus.</title>
        <authorList>
            <person name="Maeda T."/>
            <person name="Takahashi S."/>
            <person name="Yoshida T."/>
            <person name="Shimamura S."/>
            <person name="Takaki Y."/>
            <person name="Nagai Y."/>
            <person name="Toyoda A."/>
            <person name="Suzuki Y."/>
            <person name="Arimoto A."/>
            <person name="Ishii H."/>
            <person name="Satoh N."/>
            <person name="Nishiyama T."/>
            <person name="Hasebe M."/>
            <person name="Maruyama T."/>
            <person name="Minagawa J."/>
            <person name="Obokata J."/>
            <person name="Shigenobu S."/>
        </authorList>
    </citation>
    <scope>NUCLEOTIDE SEQUENCE [LARGE SCALE GENOMIC DNA]</scope>
</reference>
<name>A0AAV3Y3Y4_9GAST</name>
<dbReference type="AlphaFoldDB" id="A0AAV3Y3Y4"/>
<evidence type="ECO:0000313" key="2">
    <source>
        <dbReference type="EMBL" id="GFN77549.1"/>
    </source>
</evidence>
<comment type="caution">
    <text evidence="2">The sequence shown here is derived from an EMBL/GenBank/DDBJ whole genome shotgun (WGS) entry which is preliminary data.</text>
</comment>
<dbReference type="EMBL" id="BLXT01000492">
    <property type="protein sequence ID" value="GFN77549.1"/>
    <property type="molecule type" value="Genomic_DNA"/>
</dbReference>
<proteinExistence type="predicted"/>
<dbReference type="InterPro" id="IPR000477">
    <property type="entry name" value="RT_dom"/>
</dbReference>
<accession>A0AAV3Y3Y4</accession>
<evidence type="ECO:0000259" key="1">
    <source>
        <dbReference type="PROSITE" id="PS50878"/>
    </source>
</evidence>
<sequence length="156" mass="17640">MNVSALYTNILQGGSIGACKSALEKWRDLSSNPSSTFLCDLIEIILTCNCFQFADEMWLQIHSAAMGTCLAPSYANLFMGELEEKLLASAATKPKIWLRYIDDIFLIWTHGRPDLDPFITHAINFHLSIQFSATISSSHVPFFGRYDQPVRWLTPY</sequence>
<feature type="domain" description="Reverse transcriptase" evidence="1">
    <location>
        <begin position="1"/>
        <end position="156"/>
    </location>
</feature>
<gene>
    <name evidence="2" type="ORF">PoB_000405500</name>
</gene>
<organism evidence="2 3">
    <name type="scientific">Plakobranchus ocellatus</name>
    <dbReference type="NCBI Taxonomy" id="259542"/>
    <lineage>
        <taxon>Eukaryota</taxon>
        <taxon>Metazoa</taxon>
        <taxon>Spiralia</taxon>
        <taxon>Lophotrochozoa</taxon>
        <taxon>Mollusca</taxon>
        <taxon>Gastropoda</taxon>
        <taxon>Heterobranchia</taxon>
        <taxon>Euthyneura</taxon>
        <taxon>Panpulmonata</taxon>
        <taxon>Sacoglossa</taxon>
        <taxon>Placobranchoidea</taxon>
        <taxon>Plakobranchidae</taxon>
        <taxon>Plakobranchus</taxon>
    </lineage>
</organism>
<evidence type="ECO:0000313" key="3">
    <source>
        <dbReference type="Proteomes" id="UP000735302"/>
    </source>
</evidence>
<dbReference type="PANTHER" id="PTHR21301:SF10">
    <property type="entry name" value="REVERSE TRANSCRIPTASE DOMAIN-CONTAINING PROTEIN"/>
    <property type="match status" value="1"/>
</dbReference>
<dbReference type="Proteomes" id="UP000735302">
    <property type="component" value="Unassembled WGS sequence"/>
</dbReference>
<dbReference type="PANTHER" id="PTHR21301">
    <property type="entry name" value="REVERSE TRANSCRIPTASE"/>
    <property type="match status" value="1"/>
</dbReference>
<keyword evidence="3" id="KW-1185">Reference proteome</keyword>
<dbReference type="PROSITE" id="PS50878">
    <property type="entry name" value="RT_POL"/>
    <property type="match status" value="1"/>
</dbReference>